<evidence type="ECO:0000256" key="4">
    <source>
        <dbReference type="ARBA" id="ARBA00023136"/>
    </source>
</evidence>
<feature type="transmembrane region" description="Helical" evidence="6">
    <location>
        <begin position="47"/>
        <end position="70"/>
    </location>
</feature>
<evidence type="ECO:0000256" key="3">
    <source>
        <dbReference type="ARBA" id="ARBA00022989"/>
    </source>
</evidence>
<evidence type="ECO:0000256" key="1">
    <source>
        <dbReference type="ARBA" id="ARBA00022475"/>
    </source>
</evidence>
<keyword evidence="9" id="KW-1185">Reference proteome</keyword>
<dbReference type="InterPro" id="IPR010445">
    <property type="entry name" value="LapA_dom"/>
</dbReference>
<keyword evidence="2 6" id="KW-0812">Transmembrane</keyword>
<feature type="region of interest" description="Disordered" evidence="5">
    <location>
        <begin position="91"/>
        <end position="122"/>
    </location>
</feature>
<comment type="caution">
    <text evidence="8">The sequence shown here is derived from an EMBL/GenBank/DDBJ whole genome shotgun (WGS) entry which is preliminary data.</text>
</comment>
<dbReference type="AlphaFoldDB" id="A0A7M3MCF7"/>
<keyword evidence="3 6" id="KW-1133">Transmembrane helix</keyword>
<evidence type="ECO:0000313" key="8">
    <source>
        <dbReference type="EMBL" id="TVM15657.1"/>
    </source>
</evidence>
<gene>
    <name evidence="8" type="ORF">DPQ33_14770</name>
</gene>
<reference evidence="8 9" key="1">
    <citation type="submission" date="2018-06" db="EMBL/GenBank/DDBJ databases">
        <title>Complete genome of Desulfovibrio indonesiensis P37SLT.</title>
        <authorList>
            <person name="Crispim J.S."/>
            <person name="Vidigal P.M.P."/>
            <person name="Silva L.C.F."/>
            <person name="Laguardia C.N."/>
            <person name="Araujo L.C."/>
            <person name="Dias R.S."/>
            <person name="Sousa M.P."/>
            <person name="Paula S.O."/>
            <person name="Silva C."/>
        </authorList>
    </citation>
    <scope>NUCLEOTIDE SEQUENCE [LARGE SCALE GENOMIC DNA]</scope>
    <source>
        <strain evidence="8 9">P37SLT</strain>
    </source>
</reference>
<keyword evidence="4 6" id="KW-0472">Membrane</keyword>
<dbReference type="EMBL" id="QMIE01000015">
    <property type="protein sequence ID" value="TVM15657.1"/>
    <property type="molecule type" value="Genomic_DNA"/>
</dbReference>
<accession>A0A7M3MCF7</accession>
<feature type="domain" description="Lipopolysaccharide assembly protein A" evidence="7">
    <location>
        <begin position="37"/>
        <end position="94"/>
    </location>
</feature>
<organism evidence="8 9">
    <name type="scientific">Oceanidesulfovibrio indonesiensis</name>
    <dbReference type="NCBI Taxonomy" id="54767"/>
    <lineage>
        <taxon>Bacteria</taxon>
        <taxon>Pseudomonadati</taxon>
        <taxon>Thermodesulfobacteriota</taxon>
        <taxon>Desulfovibrionia</taxon>
        <taxon>Desulfovibrionales</taxon>
        <taxon>Desulfovibrionaceae</taxon>
        <taxon>Oceanidesulfovibrio</taxon>
    </lineage>
</organism>
<protein>
    <recommendedName>
        <fullName evidence="7">Lipopolysaccharide assembly protein A domain-containing protein</fullName>
    </recommendedName>
</protein>
<evidence type="ECO:0000259" key="7">
    <source>
        <dbReference type="Pfam" id="PF06305"/>
    </source>
</evidence>
<keyword evidence="1" id="KW-1003">Cell membrane</keyword>
<dbReference type="Proteomes" id="UP000448292">
    <property type="component" value="Unassembled WGS sequence"/>
</dbReference>
<dbReference type="GO" id="GO:0005886">
    <property type="term" value="C:plasma membrane"/>
    <property type="evidence" value="ECO:0007669"/>
    <property type="project" value="InterPro"/>
</dbReference>
<evidence type="ECO:0000256" key="2">
    <source>
        <dbReference type="ARBA" id="ARBA00022692"/>
    </source>
</evidence>
<dbReference type="RefSeq" id="WP_144303982.1">
    <property type="nucleotide sequence ID" value="NZ_QMIE01000015.1"/>
</dbReference>
<evidence type="ECO:0000256" key="5">
    <source>
        <dbReference type="SAM" id="MobiDB-lite"/>
    </source>
</evidence>
<feature type="compositionally biased region" description="Low complexity" evidence="5">
    <location>
        <begin position="98"/>
        <end position="111"/>
    </location>
</feature>
<evidence type="ECO:0000313" key="9">
    <source>
        <dbReference type="Proteomes" id="UP000448292"/>
    </source>
</evidence>
<proteinExistence type="predicted"/>
<evidence type="ECO:0000256" key="6">
    <source>
        <dbReference type="SAM" id="Phobius"/>
    </source>
</evidence>
<name>A0A7M3MCF7_9BACT</name>
<sequence>MRFVKGILLLAIVAFLVLFAAQNSDVLTSGTLFKLDLHWITWETGQLPLYLLVVGAFLLGGLLMFIYLLTEYMKANSAAKHLRRERDQLKRELENERASSSYTSSYTSSAADETDEKSESSY</sequence>
<dbReference type="Pfam" id="PF06305">
    <property type="entry name" value="LapA_dom"/>
    <property type="match status" value="1"/>
</dbReference>